<feature type="transmembrane region" description="Helical" evidence="5">
    <location>
        <begin position="154"/>
        <end position="175"/>
    </location>
</feature>
<dbReference type="EMBL" id="JASAOG010000291">
    <property type="protein sequence ID" value="KAK0041025.1"/>
    <property type="molecule type" value="Genomic_DNA"/>
</dbReference>
<feature type="domain" description="G-protein coupled receptors family 1 profile" evidence="6">
    <location>
        <begin position="47"/>
        <end position="328"/>
    </location>
</feature>
<protein>
    <submittedName>
        <fullName evidence="7">Adenosine receptor A1</fullName>
    </submittedName>
</protein>
<dbReference type="GO" id="GO:0016020">
    <property type="term" value="C:membrane"/>
    <property type="evidence" value="ECO:0007669"/>
    <property type="project" value="UniProtKB-SubCell"/>
</dbReference>
<feature type="transmembrane region" description="Helical" evidence="5">
    <location>
        <begin position="101"/>
        <end position="118"/>
    </location>
</feature>
<keyword evidence="7" id="KW-0675">Receptor</keyword>
<proteinExistence type="predicted"/>
<evidence type="ECO:0000256" key="2">
    <source>
        <dbReference type="ARBA" id="ARBA00022692"/>
    </source>
</evidence>
<reference evidence="7" key="1">
    <citation type="journal article" date="2023" name="PLoS Negl. Trop. Dis.">
        <title>A genome sequence for Biomphalaria pfeifferi, the major vector snail for the human-infecting parasite Schistosoma mansoni.</title>
        <authorList>
            <person name="Bu L."/>
            <person name="Lu L."/>
            <person name="Laidemitt M.R."/>
            <person name="Zhang S.M."/>
            <person name="Mutuku M."/>
            <person name="Mkoji G."/>
            <person name="Steinauer M."/>
            <person name="Loker E.S."/>
        </authorList>
    </citation>
    <scope>NUCLEOTIDE SEQUENCE</scope>
    <source>
        <strain evidence="7">KasaAsao</strain>
    </source>
</reference>
<evidence type="ECO:0000256" key="3">
    <source>
        <dbReference type="ARBA" id="ARBA00022989"/>
    </source>
</evidence>
<feature type="transmembrane region" description="Helical" evidence="5">
    <location>
        <begin position="31"/>
        <end position="55"/>
    </location>
</feature>
<feature type="transmembrane region" description="Helical" evidence="5">
    <location>
        <begin position="268"/>
        <end position="291"/>
    </location>
</feature>
<organism evidence="7 8">
    <name type="scientific">Biomphalaria pfeifferi</name>
    <name type="common">Bloodfluke planorb</name>
    <name type="synonym">Freshwater snail</name>
    <dbReference type="NCBI Taxonomy" id="112525"/>
    <lineage>
        <taxon>Eukaryota</taxon>
        <taxon>Metazoa</taxon>
        <taxon>Spiralia</taxon>
        <taxon>Lophotrochozoa</taxon>
        <taxon>Mollusca</taxon>
        <taxon>Gastropoda</taxon>
        <taxon>Heterobranchia</taxon>
        <taxon>Euthyneura</taxon>
        <taxon>Panpulmonata</taxon>
        <taxon>Hygrophila</taxon>
        <taxon>Lymnaeoidea</taxon>
        <taxon>Planorbidae</taxon>
        <taxon>Biomphalaria</taxon>
    </lineage>
</organism>
<keyword evidence="8" id="KW-1185">Reference proteome</keyword>
<dbReference type="InterPro" id="IPR017452">
    <property type="entry name" value="GPCR_Rhodpsn_7TM"/>
</dbReference>
<keyword evidence="3 5" id="KW-1133">Transmembrane helix</keyword>
<feature type="transmembrane region" description="Helical" evidence="5">
    <location>
        <begin position="208"/>
        <end position="228"/>
    </location>
</feature>
<dbReference type="AlphaFoldDB" id="A0AAD8AU69"/>
<dbReference type="PANTHER" id="PTHR46641">
    <property type="entry name" value="FMRFAMIDE RECEPTOR-RELATED"/>
    <property type="match status" value="1"/>
</dbReference>
<reference evidence="7" key="2">
    <citation type="submission" date="2023-04" db="EMBL/GenBank/DDBJ databases">
        <authorList>
            <person name="Bu L."/>
            <person name="Lu L."/>
            <person name="Laidemitt M.R."/>
            <person name="Zhang S.M."/>
            <person name="Mutuku M."/>
            <person name="Mkoji G."/>
            <person name="Steinauer M."/>
            <person name="Loker E.S."/>
        </authorList>
    </citation>
    <scope>NUCLEOTIDE SEQUENCE</scope>
    <source>
        <strain evidence="7">KasaAsao</strain>
        <tissue evidence="7">Whole Snail</tissue>
    </source>
</reference>
<comment type="subcellular location">
    <subcellularLocation>
        <location evidence="1">Membrane</location>
    </subcellularLocation>
</comment>
<feature type="transmembrane region" description="Helical" evidence="5">
    <location>
        <begin position="311"/>
        <end position="331"/>
    </location>
</feature>
<evidence type="ECO:0000256" key="5">
    <source>
        <dbReference type="SAM" id="Phobius"/>
    </source>
</evidence>
<dbReference type="PROSITE" id="PS50262">
    <property type="entry name" value="G_PROTEIN_RECEP_F1_2"/>
    <property type="match status" value="1"/>
</dbReference>
<dbReference type="InterPro" id="IPR052954">
    <property type="entry name" value="GPCR-Ligand_Int"/>
</dbReference>
<comment type="caution">
    <text evidence="7">The sequence shown here is derived from an EMBL/GenBank/DDBJ whole genome shotgun (WGS) entry which is preliminary data.</text>
</comment>
<gene>
    <name evidence="7" type="ORF">Bpfe_029543</name>
</gene>
<evidence type="ECO:0000313" key="8">
    <source>
        <dbReference type="Proteomes" id="UP001233172"/>
    </source>
</evidence>
<name>A0AAD8AU69_BIOPF</name>
<evidence type="ECO:0000256" key="4">
    <source>
        <dbReference type="ARBA" id="ARBA00023136"/>
    </source>
</evidence>
<feature type="transmembrane region" description="Helical" evidence="5">
    <location>
        <begin position="67"/>
        <end position="89"/>
    </location>
</feature>
<evidence type="ECO:0000256" key="1">
    <source>
        <dbReference type="ARBA" id="ARBA00004370"/>
    </source>
</evidence>
<dbReference type="Gene3D" id="1.20.1070.10">
    <property type="entry name" value="Rhodopsin 7-helix transmembrane proteins"/>
    <property type="match status" value="1"/>
</dbReference>
<dbReference type="SUPFAM" id="SSF81321">
    <property type="entry name" value="Family A G protein-coupled receptor-like"/>
    <property type="match status" value="1"/>
</dbReference>
<dbReference type="PANTHER" id="PTHR46641:SF18">
    <property type="entry name" value="G-PROTEIN COUPLED RECEPTORS FAMILY 1 PROFILE DOMAIN-CONTAINING PROTEIN"/>
    <property type="match status" value="1"/>
</dbReference>
<keyword evidence="2 5" id="KW-0812">Transmembrane</keyword>
<accession>A0AAD8AU69</accession>
<sequence length="350" mass="38497">MTTNITVSPVLVSIPRYDGFMSSEATTLTTLILNYVNLSVAAIGVATNVINALVFTRAGPGVNATSTSFLALSLSDLCFLLLVCVFIVLRMLNKLIQTPGIPLTYLSFTVVTYWHYAYNTSVLITTYTAVQKACCVAIPLTFKNIFTVKRTIWILILIVFGLLAFYLPLMSAMSITQTVVSGTNKTVYIFSYAPKSITSTFDMTLQNILPTLTLAAVMLCLMVLVVKLRQASTLRKSMTATEEDEEVGKGKSKDGSVFNAREIKVIQAVSAVSLMFVVCNLPPILVTYATFIEPEFNDYRYYGNLYSVVGSARITLQIICATANIFVYYYFNSGYRASLLASLCINKSRG</sequence>
<evidence type="ECO:0000259" key="6">
    <source>
        <dbReference type="PROSITE" id="PS50262"/>
    </source>
</evidence>
<keyword evidence="4 5" id="KW-0472">Membrane</keyword>
<dbReference type="Proteomes" id="UP001233172">
    <property type="component" value="Unassembled WGS sequence"/>
</dbReference>
<evidence type="ECO:0000313" key="7">
    <source>
        <dbReference type="EMBL" id="KAK0041025.1"/>
    </source>
</evidence>